<dbReference type="EMBL" id="PFKZ01000053">
    <property type="protein sequence ID" value="PIY59520.1"/>
    <property type="molecule type" value="Genomic_DNA"/>
</dbReference>
<evidence type="ECO:0000256" key="2">
    <source>
        <dbReference type="SAM" id="Phobius"/>
    </source>
</evidence>
<keyword evidence="2" id="KW-0472">Membrane</keyword>
<reference evidence="4" key="1">
    <citation type="submission" date="2017-09" db="EMBL/GenBank/DDBJ databases">
        <title>Depth-based differentiation of microbial function through sediment-hosted aquifers and enrichment of novel symbionts in the deep terrestrial subsurface.</title>
        <authorList>
            <person name="Probst A.J."/>
            <person name="Ladd B."/>
            <person name="Jarett J.K."/>
            <person name="Geller-Mcgrath D.E."/>
            <person name="Sieber C.M.K."/>
            <person name="Emerson J.B."/>
            <person name="Anantharaman K."/>
            <person name="Thomas B.C."/>
            <person name="Malmstrom R."/>
            <person name="Stieglmeier M."/>
            <person name="Klingl A."/>
            <person name="Woyke T."/>
            <person name="Ryan C.M."/>
            <person name="Banfield J.F."/>
        </authorList>
    </citation>
    <scope>NUCLEOTIDE SEQUENCE [LARGE SCALE GENOMIC DNA]</scope>
</reference>
<accession>A0A2M7Q8W5</accession>
<dbReference type="AlphaFoldDB" id="A0A2M7Q8W5"/>
<keyword evidence="2" id="KW-1133">Transmembrane helix</keyword>
<keyword evidence="2" id="KW-0812">Transmembrane</keyword>
<feature type="transmembrane region" description="Helical" evidence="2">
    <location>
        <begin position="55"/>
        <end position="75"/>
    </location>
</feature>
<sequence>MNKDLFKILKELKNIQPDDNYTKQSKMLILSSPQLQTTNYKLQTFFEWFNFKHSAMLAASIAIFVFIILWTVSYLPGNKNSLVAEANEINASIQVKLDEIGYHLDSQKIDFSMATNIQNLLKITTDELIQVQEELENNPEKLKESVEKIKKAEQNISEINSLLKEQSVQQAQEQ</sequence>
<evidence type="ECO:0008006" key="5">
    <source>
        <dbReference type="Google" id="ProtNLM"/>
    </source>
</evidence>
<keyword evidence="1" id="KW-0175">Coiled coil</keyword>
<comment type="caution">
    <text evidence="3">The sequence shown here is derived from an EMBL/GenBank/DDBJ whole genome shotgun (WGS) entry which is preliminary data.</text>
</comment>
<protein>
    <recommendedName>
        <fullName evidence="5">DUF5667 domain-containing protein</fullName>
    </recommendedName>
</protein>
<dbReference type="Proteomes" id="UP000230363">
    <property type="component" value="Unassembled WGS sequence"/>
</dbReference>
<feature type="coiled-coil region" evidence="1">
    <location>
        <begin position="142"/>
        <end position="169"/>
    </location>
</feature>
<name>A0A2M7Q8W5_9BACT</name>
<organism evidence="3 4">
    <name type="scientific">Candidatus Wolfebacteria bacterium CG_4_10_14_0_8_um_filter_37_11</name>
    <dbReference type="NCBI Taxonomy" id="1975062"/>
    <lineage>
        <taxon>Bacteria</taxon>
        <taxon>Candidatus Wolfeibacteriota</taxon>
    </lineage>
</organism>
<gene>
    <name evidence="3" type="ORF">COY96_01350</name>
</gene>
<evidence type="ECO:0000313" key="3">
    <source>
        <dbReference type="EMBL" id="PIY59520.1"/>
    </source>
</evidence>
<evidence type="ECO:0000256" key="1">
    <source>
        <dbReference type="SAM" id="Coils"/>
    </source>
</evidence>
<proteinExistence type="predicted"/>
<evidence type="ECO:0000313" key="4">
    <source>
        <dbReference type="Proteomes" id="UP000230363"/>
    </source>
</evidence>